<dbReference type="InterPro" id="IPR001251">
    <property type="entry name" value="CRAL-TRIO_dom"/>
</dbReference>
<evidence type="ECO:0000256" key="1">
    <source>
        <dbReference type="SAM" id="MobiDB-lite"/>
    </source>
</evidence>
<evidence type="ECO:0000259" key="2">
    <source>
        <dbReference type="PROSITE" id="PS50055"/>
    </source>
</evidence>
<dbReference type="InterPro" id="IPR036865">
    <property type="entry name" value="CRAL-TRIO_dom_sf"/>
</dbReference>
<dbReference type="InterPro" id="IPR050348">
    <property type="entry name" value="Protein-Tyr_Phosphatase"/>
</dbReference>
<dbReference type="Gene3D" id="3.40.525.10">
    <property type="entry name" value="CRAL-TRIO lipid binding domain"/>
    <property type="match status" value="1"/>
</dbReference>
<dbReference type="SUPFAM" id="SSF52799">
    <property type="entry name" value="(Phosphotyrosine protein) phosphatases II"/>
    <property type="match status" value="1"/>
</dbReference>
<dbReference type="Pfam" id="PF00102">
    <property type="entry name" value="Y_phosphatase"/>
    <property type="match status" value="1"/>
</dbReference>
<dbReference type="InterPro" id="IPR016130">
    <property type="entry name" value="Tyr_Pase_AS"/>
</dbReference>
<sequence length="663" mass="75610">MTSLQGACGANTTDVTNNNNNMSKSDAGEPVSEAEAVASFLSIVNEVIRGNESVNPMSEKTALKFLISRKFNVQRAIQLYQMHEITRLREGLTCIDPNDEDLKAELNSGKFTILRQRDSNNSAIAIFTAKLHSPNKTKNLEAKKRIHKSTLQSIVYQLDSALENVLTQRNGIVFIYNMIDSEYSNFDYELCQKILNLLKGAYPAKLKKVLIVSPPLWFRAPFHLLRLIVREKLRDRVWLLNIDQLKDHIPPNALTTELGGHYQHSHQEWIEECHTAYKTKYDDICDQASAESLMKSMGSKSNINSRHQSIESTLGFGNNNNEDLCSQINNALVSKNSSRRQSKACVYDYDEFGVSLSQFVAMIRQKGARGLGNEYEMIVGSERAGTFKVSTNPVNMRKNRYINVVCYDHTRVVLEPYDLPEGVPPNDPMDYINASFVDGYRQSRAYISTQGPIESTFMDFWRMIWQTCCRVIVMVTLEIENEVIKCDRYWPTSDNRVMNLGIYRIEFIRSESHEDFITTTLKLTNTRSEVSRDIWHLQFISWPDFGVPSTGTALLKFRESVLKKQLDAIEYTGNTTYPPIVVHCSAGVGRSGTFVTIDICIQKLEMTGLIDVRSVVEKLRQQRYCSIQTRDQYIFCYKAVAEYAATCGQLVGENLDNLFHEMK</sequence>
<dbReference type="SUPFAM" id="SSF52087">
    <property type="entry name" value="CRAL/TRIO domain"/>
    <property type="match status" value="1"/>
</dbReference>
<gene>
    <name evidence="5" type="primary">Ptpn9_1</name>
    <name evidence="5" type="ORF">g.17675</name>
</gene>
<proteinExistence type="predicted"/>
<keyword evidence="5" id="KW-0675">Receptor</keyword>
<dbReference type="AlphaFoldDB" id="A0A6G1S5L7"/>
<dbReference type="PROSITE" id="PS50191">
    <property type="entry name" value="CRAL_TRIO"/>
    <property type="match status" value="1"/>
</dbReference>
<dbReference type="FunFam" id="3.90.190.10:FF:000026">
    <property type="entry name" value="tyrosine-protein phosphatase non-receptor type 9"/>
    <property type="match status" value="1"/>
</dbReference>
<dbReference type="InterPro" id="IPR003595">
    <property type="entry name" value="Tyr_Pase_cat"/>
</dbReference>
<dbReference type="SMART" id="SM00404">
    <property type="entry name" value="PTPc_motif"/>
    <property type="match status" value="1"/>
</dbReference>
<dbReference type="SMART" id="SM00516">
    <property type="entry name" value="SEC14"/>
    <property type="match status" value="1"/>
</dbReference>
<dbReference type="SUPFAM" id="SSF46938">
    <property type="entry name" value="CRAL/TRIO N-terminal domain"/>
    <property type="match status" value="1"/>
</dbReference>
<dbReference type="PROSITE" id="PS50055">
    <property type="entry name" value="TYR_PHOSPHATASE_PTP"/>
    <property type="match status" value="1"/>
</dbReference>
<dbReference type="PROSITE" id="PS50056">
    <property type="entry name" value="TYR_PHOSPHATASE_2"/>
    <property type="match status" value="1"/>
</dbReference>
<dbReference type="Pfam" id="PF00650">
    <property type="entry name" value="CRAL_TRIO"/>
    <property type="match status" value="1"/>
</dbReference>
<name>A0A6G1S5L7_9ACAR</name>
<dbReference type="GO" id="GO:0004725">
    <property type="term" value="F:protein tyrosine phosphatase activity"/>
    <property type="evidence" value="ECO:0007669"/>
    <property type="project" value="InterPro"/>
</dbReference>
<feature type="domain" description="Tyrosine-protein phosphatase" evidence="2">
    <location>
        <begin position="371"/>
        <end position="643"/>
    </location>
</feature>
<evidence type="ECO:0000259" key="3">
    <source>
        <dbReference type="PROSITE" id="PS50056"/>
    </source>
</evidence>
<evidence type="ECO:0000313" key="5">
    <source>
        <dbReference type="EMBL" id="MDE45795.1"/>
    </source>
</evidence>
<dbReference type="InterPro" id="IPR000387">
    <property type="entry name" value="Tyr_Pase_dom"/>
</dbReference>
<feature type="compositionally biased region" description="Low complexity" evidence="1">
    <location>
        <begin position="11"/>
        <end position="21"/>
    </location>
</feature>
<dbReference type="InterPro" id="IPR000242">
    <property type="entry name" value="PTP_cat"/>
</dbReference>
<dbReference type="PRINTS" id="PR00700">
    <property type="entry name" value="PRTYPHPHTASE"/>
</dbReference>
<evidence type="ECO:0000259" key="4">
    <source>
        <dbReference type="PROSITE" id="PS50191"/>
    </source>
</evidence>
<dbReference type="EMBL" id="GGYP01001024">
    <property type="protein sequence ID" value="MDE45795.1"/>
    <property type="molecule type" value="Transcribed_RNA"/>
</dbReference>
<dbReference type="Gene3D" id="3.90.190.10">
    <property type="entry name" value="Protein tyrosine phosphatase superfamily"/>
    <property type="match status" value="1"/>
</dbReference>
<feature type="domain" description="Tyrosine specific protein phosphatases" evidence="3">
    <location>
        <begin position="552"/>
        <end position="634"/>
    </location>
</feature>
<dbReference type="SMART" id="SM00194">
    <property type="entry name" value="PTPc"/>
    <property type="match status" value="1"/>
</dbReference>
<dbReference type="GO" id="GO:0048666">
    <property type="term" value="P:neuron development"/>
    <property type="evidence" value="ECO:0007669"/>
    <property type="project" value="UniProtKB-ARBA"/>
</dbReference>
<dbReference type="PANTHER" id="PTHR19134">
    <property type="entry name" value="RECEPTOR-TYPE TYROSINE-PROTEIN PHOSPHATASE"/>
    <property type="match status" value="1"/>
</dbReference>
<dbReference type="PROSITE" id="PS00383">
    <property type="entry name" value="TYR_PHOSPHATASE_1"/>
    <property type="match status" value="1"/>
</dbReference>
<dbReference type="PANTHER" id="PTHR19134:SF534">
    <property type="entry name" value="LD27988P"/>
    <property type="match status" value="1"/>
</dbReference>
<accession>A0A6G1S5L7</accession>
<feature type="domain" description="CRAL-TRIO" evidence="4">
    <location>
        <begin position="99"/>
        <end position="266"/>
    </location>
</feature>
<dbReference type="InterPro" id="IPR036273">
    <property type="entry name" value="CRAL/TRIO_N_dom_sf"/>
</dbReference>
<dbReference type="CDD" id="cd00170">
    <property type="entry name" value="SEC14"/>
    <property type="match status" value="1"/>
</dbReference>
<dbReference type="SMART" id="SM01100">
    <property type="entry name" value="CRAL_TRIO_N"/>
    <property type="match status" value="1"/>
</dbReference>
<dbReference type="InterPro" id="IPR029021">
    <property type="entry name" value="Prot-tyrosine_phosphatase-like"/>
</dbReference>
<reference evidence="5" key="1">
    <citation type="submission" date="2018-10" db="EMBL/GenBank/DDBJ databases">
        <title>Transcriptome assembly of Aceria tosichella (Wheat curl mite) Type 2.</title>
        <authorList>
            <person name="Scully E.D."/>
            <person name="Geib S.M."/>
            <person name="Palmer N.A."/>
            <person name="Gupta A.K."/>
            <person name="Sarath G."/>
            <person name="Tatineni S."/>
        </authorList>
    </citation>
    <scope>NUCLEOTIDE SEQUENCE</scope>
    <source>
        <strain evidence="5">LincolnNE</strain>
    </source>
</reference>
<organism evidence="5">
    <name type="scientific">Aceria tosichella</name>
    <name type="common">wheat curl mite</name>
    <dbReference type="NCBI Taxonomy" id="561515"/>
    <lineage>
        <taxon>Eukaryota</taxon>
        <taxon>Metazoa</taxon>
        <taxon>Ecdysozoa</taxon>
        <taxon>Arthropoda</taxon>
        <taxon>Chelicerata</taxon>
        <taxon>Arachnida</taxon>
        <taxon>Acari</taxon>
        <taxon>Acariformes</taxon>
        <taxon>Trombidiformes</taxon>
        <taxon>Prostigmata</taxon>
        <taxon>Eupodina</taxon>
        <taxon>Eriophyoidea</taxon>
        <taxon>Eriophyidae</taxon>
        <taxon>Eriophyinae</taxon>
        <taxon>Aceriini</taxon>
        <taxon>Aceria</taxon>
    </lineage>
</organism>
<dbReference type="InterPro" id="IPR011074">
    <property type="entry name" value="CRAL/TRIO_N_dom"/>
</dbReference>
<feature type="region of interest" description="Disordered" evidence="1">
    <location>
        <begin position="1"/>
        <end position="29"/>
    </location>
</feature>
<protein>
    <submittedName>
        <fullName evidence="5">Tyrosine-protein phosphatase non-receptor type 9</fullName>
    </submittedName>
</protein>